<feature type="transmembrane region" description="Helical" evidence="1">
    <location>
        <begin position="20"/>
        <end position="39"/>
    </location>
</feature>
<evidence type="ECO:0000313" key="3">
    <source>
        <dbReference type="Proteomes" id="UP000325607"/>
    </source>
</evidence>
<gene>
    <name evidence="2" type="ORF">PS645_04994</name>
</gene>
<dbReference type="Proteomes" id="UP000325607">
    <property type="component" value="Unassembled WGS sequence"/>
</dbReference>
<evidence type="ECO:0000313" key="2">
    <source>
        <dbReference type="EMBL" id="VVN34214.1"/>
    </source>
</evidence>
<organism evidence="2 3">
    <name type="scientific">Pseudomonas fluorescens</name>
    <dbReference type="NCBI Taxonomy" id="294"/>
    <lineage>
        <taxon>Bacteria</taxon>
        <taxon>Pseudomonadati</taxon>
        <taxon>Pseudomonadota</taxon>
        <taxon>Gammaproteobacteria</taxon>
        <taxon>Pseudomonadales</taxon>
        <taxon>Pseudomonadaceae</taxon>
        <taxon>Pseudomonas</taxon>
    </lineage>
</organism>
<keyword evidence="1" id="KW-1133">Transmembrane helix</keyword>
<keyword evidence="1" id="KW-0812">Transmembrane</keyword>
<dbReference type="AlphaFoldDB" id="A0A5E6X0G6"/>
<protein>
    <submittedName>
        <fullName evidence="2">Uncharacterized protein</fullName>
    </submittedName>
</protein>
<reference evidence="2 3" key="1">
    <citation type="submission" date="2019-09" db="EMBL/GenBank/DDBJ databases">
        <authorList>
            <person name="Chandra G."/>
            <person name="Truman W A."/>
        </authorList>
    </citation>
    <scope>NUCLEOTIDE SEQUENCE [LARGE SCALE GENOMIC DNA]</scope>
    <source>
        <strain evidence="2">PS645</strain>
    </source>
</reference>
<keyword evidence="1" id="KW-0472">Membrane</keyword>
<sequence>MFERRVTLQAFESVAVKRILAVSVVLVLTATTTYGLFHWKSVGTQTQQSLCGEARQTLKGVEVQARALAAGLTVDDYVKAEEDDVATLIRALDAAANETEVDRAIEAHAASIEAKNAVIDAEVDTRGDQIFLEQRLKKQRIPIDVKQQLLRAAKAVSVSCT</sequence>
<name>A0A5E6X0G6_PSEFL</name>
<proteinExistence type="predicted"/>
<evidence type="ECO:0000256" key="1">
    <source>
        <dbReference type="SAM" id="Phobius"/>
    </source>
</evidence>
<accession>A0A5E6X0G6</accession>
<dbReference type="EMBL" id="CABVGX010000062">
    <property type="protein sequence ID" value="VVN34214.1"/>
    <property type="molecule type" value="Genomic_DNA"/>
</dbReference>